<evidence type="ECO:0000256" key="7">
    <source>
        <dbReference type="ARBA" id="ARBA00024184"/>
    </source>
</evidence>
<dbReference type="PROSITE" id="PS51473">
    <property type="entry name" value="GNK2"/>
    <property type="match status" value="1"/>
</dbReference>
<evidence type="ECO:0000256" key="4">
    <source>
        <dbReference type="ARBA" id="ARBA00022737"/>
    </source>
</evidence>
<dbReference type="OrthoDB" id="1097929at2759"/>
<protein>
    <submittedName>
        <fullName evidence="10">Cysteine-rich repeat secretory protein 15-like</fullName>
    </submittedName>
</protein>
<dbReference type="PANTHER" id="PTHR32080:SF2">
    <property type="entry name" value="PLASMODESMATA-LOCATED PROTEIN 8"/>
    <property type="match status" value="1"/>
</dbReference>
<comment type="subcellular location">
    <subcellularLocation>
        <location evidence="7">Cell junction</location>
        <location evidence="7">Plasmodesma</location>
    </subcellularLocation>
    <subcellularLocation>
        <location evidence="1">Cell membrane</location>
        <topology evidence="1">Single-pass type I membrane protein</topology>
    </subcellularLocation>
</comment>
<dbReference type="GO" id="GO:0009506">
    <property type="term" value="C:plasmodesma"/>
    <property type="evidence" value="ECO:0007669"/>
    <property type="project" value="UniProtKB-SubCell"/>
</dbReference>
<dbReference type="Proteomes" id="UP000634136">
    <property type="component" value="Unassembled WGS sequence"/>
</dbReference>
<evidence type="ECO:0000259" key="9">
    <source>
        <dbReference type="PROSITE" id="PS51473"/>
    </source>
</evidence>
<dbReference type="PANTHER" id="PTHR32080">
    <property type="entry name" value="ANTIFUNGAL PROTEIN GINKBILOBIN-2-LIKE"/>
    <property type="match status" value="1"/>
</dbReference>
<comment type="similarity">
    <text evidence="8">Belongs to the cysteine-rich repeat secretory protein family. Plasmodesmata-located proteins (PDLD) subfamily.</text>
</comment>
<evidence type="ECO:0000313" key="10">
    <source>
        <dbReference type="EMBL" id="KAF7825358.1"/>
    </source>
</evidence>
<keyword evidence="5" id="KW-0965">Cell junction</keyword>
<keyword evidence="3" id="KW-0732">Signal</keyword>
<evidence type="ECO:0000313" key="11">
    <source>
        <dbReference type="Proteomes" id="UP000634136"/>
    </source>
</evidence>
<reference evidence="10" key="1">
    <citation type="submission" date="2020-09" db="EMBL/GenBank/DDBJ databases">
        <title>Genome-Enabled Discovery of Anthraquinone Biosynthesis in Senna tora.</title>
        <authorList>
            <person name="Kang S.-H."/>
            <person name="Pandey R.P."/>
            <person name="Lee C.-M."/>
            <person name="Sim J.-S."/>
            <person name="Jeong J.-T."/>
            <person name="Choi B.-S."/>
            <person name="Jung M."/>
            <person name="Ginzburg D."/>
            <person name="Zhao K."/>
            <person name="Won S.Y."/>
            <person name="Oh T.-J."/>
            <person name="Yu Y."/>
            <person name="Kim N.-H."/>
            <person name="Lee O.R."/>
            <person name="Lee T.-H."/>
            <person name="Bashyal P."/>
            <person name="Kim T.-S."/>
            <person name="Lee W.-H."/>
            <person name="Kawkins C."/>
            <person name="Kim C.-K."/>
            <person name="Kim J.S."/>
            <person name="Ahn B.O."/>
            <person name="Rhee S.Y."/>
            <person name="Sohng J.K."/>
        </authorList>
    </citation>
    <scope>NUCLEOTIDE SEQUENCE</scope>
    <source>
        <tissue evidence="10">Leaf</tissue>
    </source>
</reference>
<proteinExistence type="inferred from homology"/>
<dbReference type="InterPro" id="IPR051378">
    <property type="entry name" value="Cell2Cell_Antifungal"/>
</dbReference>
<accession>A0A834TMV5</accession>
<organism evidence="10 11">
    <name type="scientific">Senna tora</name>
    <dbReference type="NCBI Taxonomy" id="362788"/>
    <lineage>
        <taxon>Eukaryota</taxon>
        <taxon>Viridiplantae</taxon>
        <taxon>Streptophyta</taxon>
        <taxon>Embryophyta</taxon>
        <taxon>Tracheophyta</taxon>
        <taxon>Spermatophyta</taxon>
        <taxon>Magnoliopsida</taxon>
        <taxon>eudicotyledons</taxon>
        <taxon>Gunneridae</taxon>
        <taxon>Pentapetalae</taxon>
        <taxon>rosids</taxon>
        <taxon>fabids</taxon>
        <taxon>Fabales</taxon>
        <taxon>Fabaceae</taxon>
        <taxon>Caesalpinioideae</taxon>
        <taxon>Cassia clade</taxon>
        <taxon>Senna</taxon>
    </lineage>
</organism>
<comment type="caution">
    <text evidence="10">The sequence shown here is derived from an EMBL/GenBank/DDBJ whole genome shotgun (WGS) entry which is preliminary data.</text>
</comment>
<evidence type="ECO:0000256" key="6">
    <source>
        <dbReference type="ARBA" id="ARBA00023157"/>
    </source>
</evidence>
<dbReference type="Gene3D" id="3.30.430.20">
    <property type="entry name" value="Gnk2 domain, C-X8-C-X2-C motif"/>
    <property type="match status" value="1"/>
</dbReference>
<keyword evidence="11" id="KW-1185">Reference proteome</keyword>
<keyword evidence="6" id="KW-1015">Disulfide bond</keyword>
<evidence type="ECO:0000256" key="1">
    <source>
        <dbReference type="ARBA" id="ARBA00004251"/>
    </source>
</evidence>
<feature type="domain" description="Gnk2-homologous" evidence="9">
    <location>
        <begin position="1"/>
        <end position="98"/>
    </location>
</feature>
<keyword evidence="4" id="KW-0677">Repeat</keyword>
<evidence type="ECO:0000256" key="5">
    <source>
        <dbReference type="ARBA" id="ARBA00022949"/>
    </source>
</evidence>
<evidence type="ECO:0000256" key="2">
    <source>
        <dbReference type="ARBA" id="ARBA00022581"/>
    </source>
</evidence>
<keyword evidence="2" id="KW-0945">Host-virus interaction</keyword>
<evidence type="ECO:0000256" key="8">
    <source>
        <dbReference type="ARBA" id="ARBA00038393"/>
    </source>
</evidence>
<dbReference type="EMBL" id="JAAIUW010000006">
    <property type="protein sequence ID" value="KAF7825358.1"/>
    <property type="molecule type" value="Genomic_DNA"/>
</dbReference>
<name>A0A834TMV5_9FABA</name>
<dbReference type="Pfam" id="PF01657">
    <property type="entry name" value="Stress-antifung"/>
    <property type="match status" value="1"/>
</dbReference>
<evidence type="ECO:0000256" key="3">
    <source>
        <dbReference type="ARBA" id="ARBA00022729"/>
    </source>
</evidence>
<sequence>MGVRYRKCSKVWAGGDEEFLRRRDDVTAELEGAGAGGFRVTSSGLVEGYAQCLGDVREEECGECLVEAVGKLKRFCGEAVAADVFLGQCYARLKREELGFLSKDIMKSPQMLV</sequence>
<dbReference type="CDD" id="cd23509">
    <property type="entry name" value="Gnk2-like"/>
    <property type="match status" value="1"/>
</dbReference>
<dbReference type="AlphaFoldDB" id="A0A834TMV5"/>
<dbReference type="GO" id="GO:0005886">
    <property type="term" value="C:plasma membrane"/>
    <property type="evidence" value="ECO:0007669"/>
    <property type="project" value="UniProtKB-SubCell"/>
</dbReference>
<gene>
    <name evidence="10" type="ORF">G2W53_016522</name>
</gene>
<dbReference type="InterPro" id="IPR002902">
    <property type="entry name" value="GNK2"/>
</dbReference>
<dbReference type="InterPro" id="IPR038408">
    <property type="entry name" value="GNK2_sf"/>
</dbReference>